<dbReference type="InterPro" id="IPR000531">
    <property type="entry name" value="Beta-barrel_TonB"/>
</dbReference>
<dbReference type="GO" id="GO:0009279">
    <property type="term" value="C:cell outer membrane"/>
    <property type="evidence" value="ECO:0007669"/>
    <property type="project" value="UniProtKB-SubCell"/>
</dbReference>
<dbReference type="InterPro" id="IPR036942">
    <property type="entry name" value="Beta-barrel_TonB_sf"/>
</dbReference>
<feature type="domain" description="TonB-dependent receptor plug" evidence="12">
    <location>
        <begin position="131"/>
        <end position="256"/>
    </location>
</feature>
<keyword evidence="14" id="KW-1185">Reference proteome</keyword>
<keyword evidence="4 8" id="KW-0812">Transmembrane</keyword>
<keyword evidence="3 8" id="KW-1134">Transmembrane beta strand</keyword>
<keyword evidence="10" id="KW-0732">Signal</keyword>
<dbReference type="RefSeq" id="WP_154282210.1">
    <property type="nucleotide sequence ID" value="NZ_JBHUJQ010000001.1"/>
</dbReference>
<dbReference type="NCBIfam" id="TIGR04057">
    <property type="entry name" value="SusC_RagA_signa"/>
    <property type="match status" value="1"/>
</dbReference>
<feature type="domain" description="TonB-dependent receptor-like beta-barrel" evidence="11">
    <location>
        <begin position="540"/>
        <end position="856"/>
    </location>
</feature>
<evidence type="ECO:0000256" key="10">
    <source>
        <dbReference type="SAM" id="SignalP"/>
    </source>
</evidence>
<dbReference type="InterPro" id="IPR018247">
    <property type="entry name" value="EF_Hand_1_Ca_BS"/>
</dbReference>
<dbReference type="InterPro" id="IPR037066">
    <property type="entry name" value="Plug_dom_sf"/>
</dbReference>
<feature type="chain" id="PRO_5029722436" evidence="10">
    <location>
        <begin position="25"/>
        <end position="1097"/>
    </location>
</feature>
<dbReference type="InterPro" id="IPR023997">
    <property type="entry name" value="TonB-dep_OMP_SusC/RagA_CS"/>
</dbReference>
<feature type="signal peptide" evidence="10">
    <location>
        <begin position="1"/>
        <end position="24"/>
    </location>
</feature>
<dbReference type="Pfam" id="PF13715">
    <property type="entry name" value="CarbopepD_reg_2"/>
    <property type="match status" value="1"/>
</dbReference>
<protein>
    <submittedName>
        <fullName evidence="13">SusC/RagA family TonB-linked outer membrane protein</fullName>
    </submittedName>
</protein>
<dbReference type="AlphaFoldDB" id="A0A7K0G4A3"/>
<dbReference type="PROSITE" id="PS52016">
    <property type="entry name" value="TONB_DEPENDENT_REC_3"/>
    <property type="match status" value="1"/>
</dbReference>
<evidence type="ECO:0000313" key="13">
    <source>
        <dbReference type="EMBL" id="MRX77796.1"/>
    </source>
</evidence>
<evidence type="ECO:0000259" key="12">
    <source>
        <dbReference type="Pfam" id="PF07715"/>
    </source>
</evidence>
<evidence type="ECO:0000256" key="4">
    <source>
        <dbReference type="ARBA" id="ARBA00022692"/>
    </source>
</evidence>
<keyword evidence="7 8" id="KW-0998">Cell outer membrane</keyword>
<dbReference type="InterPro" id="IPR012910">
    <property type="entry name" value="Plug_dom"/>
</dbReference>
<comment type="caution">
    <text evidence="13">The sequence shown here is derived from an EMBL/GenBank/DDBJ whole genome shotgun (WGS) entry which is preliminary data.</text>
</comment>
<keyword evidence="2 8" id="KW-0813">Transport</keyword>
<evidence type="ECO:0000256" key="6">
    <source>
        <dbReference type="ARBA" id="ARBA00023136"/>
    </source>
</evidence>
<accession>A0A7K0G4A3</accession>
<dbReference type="EMBL" id="WKKH01000031">
    <property type="protein sequence ID" value="MRX77796.1"/>
    <property type="molecule type" value="Genomic_DNA"/>
</dbReference>
<comment type="subcellular location">
    <subcellularLocation>
        <location evidence="1 8">Cell outer membrane</location>
        <topology evidence="1 8">Multi-pass membrane protein</topology>
    </subcellularLocation>
</comment>
<evidence type="ECO:0000256" key="3">
    <source>
        <dbReference type="ARBA" id="ARBA00022452"/>
    </source>
</evidence>
<dbReference type="OrthoDB" id="1019466at2"/>
<sequence length="1097" mass="121762">MTRKIAFSAFIVLCCLLVSFITSAQQINYVKGRVIDKKDKQPIIGASVVIIDKDRRVIKGVSTDIDGNYSLPVVDKTYRISVSYIGYKSSAPLSIDKAVINFQLESADNQMDEVQIVSRAKTDNGSGMAIDKRDQTSAVSTINAKELEDMQAASIDQALQGRLAGLDIAASSGDPGAPMQIRIRGTSSINGAVDPLIVVDGMAYDITIPSDFNFATSDENNYGQLLNIAPSDIKEISVLKDAAATAVWGSRAANGVLVITTKRGVMGPPSISYNFKGSYSKQPSAIPMLNGNQYSSLILEEFYNAGRQFSTSDFAKQFQYDQNDPYNYYNYSNNTNWLEAITRVGYLQDHNLSISGGGEKAKYRASVNYFNQNGTTVGTSLGRLSARVNLDYTVSTKIRFSADIAYTHIDNQSLYPSGSRDANVRDVAYTKMPNQAVYEYDEYGNLTSNYFSPASTAQGSFVYDFANSRVSGTYNPLAMAIAASNKQLGERVIPKFGLQYQIIPERLRLNANFQADINNTKVKKFLPQIATGRPFSEAIVNYAGDSDGDSFTMATNMTLTYTPEMGKKHDLITFARFDSYDSRRTGQGMFASNTASSFLADPSIDGRTNQTGSAYSSYAQTRTVGLLLNAQYKFLDRYIFNAGIRGDGNSKFGPNNRYGLFPSASVRWRVSGEPFMKNTTSYIDDLSFRASYGVVGNAPKNDYSYLNTYQNYGFGYLGSSGVFPSNIELSDLRWEKVTQSNVGLTLVLLKNTLNMDFDLYRKRTTDLFYQDLAIPTYNGFSSIDMNGGTMDNQGWEFSMFYTPVKSKKLRVDFNFNISHNQNMIREISPLVPRENNARITQNNAFKVYLQENNPFGSFYGFKFKGVYKDRNSTIALDENGNQIIGPNGQQIFMRFAYPTIDYVFQPGDAIYEDINHDGNIDYKDVVYLGNGNPNLTGGFGTAITFNGNLRLGVNFTYRTGYEIINGTKINTTNMYGFSNQSTAVLRRWKAEGDVTDMPRATYATGYNFLGSDRYVEDGSYLRLRSVTLKYDVNKDLLKRIGLKGLSANVTMENILTFTKYTGQDPEVPVRLSTFSTVVDNSTTPPIKTITLGLTANF</sequence>
<dbReference type="Pfam" id="PF00593">
    <property type="entry name" value="TonB_dep_Rec_b-barrel"/>
    <property type="match status" value="1"/>
</dbReference>
<dbReference type="InterPro" id="IPR039426">
    <property type="entry name" value="TonB-dep_rcpt-like"/>
</dbReference>
<evidence type="ECO:0000256" key="8">
    <source>
        <dbReference type="PROSITE-ProRule" id="PRU01360"/>
    </source>
</evidence>
<organism evidence="13 14">
    <name type="scientific">Pedobacter petrophilus</name>
    <dbReference type="NCBI Taxonomy" id="1908241"/>
    <lineage>
        <taxon>Bacteria</taxon>
        <taxon>Pseudomonadati</taxon>
        <taxon>Bacteroidota</taxon>
        <taxon>Sphingobacteriia</taxon>
        <taxon>Sphingobacteriales</taxon>
        <taxon>Sphingobacteriaceae</taxon>
        <taxon>Pedobacter</taxon>
    </lineage>
</organism>
<evidence type="ECO:0000256" key="2">
    <source>
        <dbReference type="ARBA" id="ARBA00022448"/>
    </source>
</evidence>
<keyword evidence="6 8" id="KW-0472">Membrane</keyword>
<evidence type="ECO:0000256" key="1">
    <source>
        <dbReference type="ARBA" id="ARBA00004571"/>
    </source>
</evidence>
<dbReference type="NCBIfam" id="TIGR04056">
    <property type="entry name" value="OMP_RagA_SusC"/>
    <property type="match status" value="1"/>
</dbReference>
<evidence type="ECO:0000256" key="9">
    <source>
        <dbReference type="RuleBase" id="RU003357"/>
    </source>
</evidence>
<reference evidence="13 14" key="1">
    <citation type="submission" date="2019-11" db="EMBL/GenBank/DDBJ databases">
        <title>Pedobacter petrophilus genome.</title>
        <authorList>
            <person name="Feldbauer M.J."/>
            <person name="Newman J.D."/>
        </authorList>
    </citation>
    <scope>NUCLEOTIDE SEQUENCE [LARGE SCALE GENOMIC DNA]</scope>
    <source>
        <strain evidence="13 14">LMG 29686</strain>
    </source>
</reference>
<dbReference type="Gene3D" id="2.170.130.10">
    <property type="entry name" value="TonB-dependent receptor, plug domain"/>
    <property type="match status" value="1"/>
</dbReference>
<evidence type="ECO:0000256" key="5">
    <source>
        <dbReference type="ARBA" id="ARBA00023077"/>
    </source>
</evidence>
<proteinExistence type="inferred from homology"/>
<dbReference type="Pfam" id="PF07715">
    <property type="entry name" value="Plug"/>
    <property type="match status" value="1"/>
</dbReference>
<dbReference type="SUPFAM" id="SSF56935">
    <property type="entry name" value="Porins"/>
    <property type="match status" value="1"/>
</dbReference>
<evidence type="ECO:0000256" key="7">
    <source>
        <dbReference type="ARBA" id="ARBA00023237"/>
    </source>
</evidence>
<evidence type="ECO:0000259" key="11">
    <source>
        <dbReference type="Pfam" id="PF00593"/>
    </source>
</evidence>
<comment type="similarity">
    <text evidence="8 9">Belongs to the TonB-dependent receptor family.</text>
</comment>
<name>A0A7K0G4A3_9SPHI</name>
<evidence type="ECO:0000313" key="14">
    <source>
        <dbReference type="Proteomes" id="UP000487757"/>
    </source>
</evidence>
<dbReference type="Gene3D" id="2.40.170.20">
    <property type="entry name" value="TonB-dependent receptor, beta-barrel domain"/>
    <property type="match status" value="1"/>
</dbReference>
<dbReference type="InterPro" id="IPR023996">
    <property type="entry name" value="TonB-dep_OMP_SusC/RagA"/>
</dbReference>
<keyword evidence="5 9" id="KW-0798">TonB box</keyword>
<gene>
    <name evidence="13" type="ORF">GJU39_17060</name>
</gene>
<dbReference type="PROSITE" id="PS00018">
    <property type="entry name" value="EF_HAND_1"/>
    <property type="match status" value="1"/>
</dbReference>
<dbReference type="InterPro" id="IPR008969">
    <property type="entry name" value="CarboxyPept-like_regulatory"/>
</dbReference>
<dbReference type="Gene3D" id="2.60.40.1120">
    <property type="entry name" value="Carboxypeptidase-like, regulatory domain"/>
    <property type="match status" value="1"/>
</dbReference>
<dbReference type="Proteomes" id="UP000487757">
    <property type="component" value="Unassembled WGS sequence"/>
</dbReference>
<dbReference type="SUPFAM" id="SSF49464">
    <property type="entry name" value="Carboxypeptidase regulatory domain-like"/>
    <property type="match status" value="1"/>
</dbReference>